<sequence>MAQASLAAQMARHASTPKKHQGRAFSSNRSSVWYDNDSQSGGESEDDGDADSLTSAESVDSGADTLTTPESSPPHYRHAVLHGTEPPRGPAVGGFDSDGNWAWSRAWPSEGSSDGLGVDGNEEEASQVTLPIKPVLNRHDRTQIAMTGKISRLAPTGGALMVEISDRDNPDHCDLEEAMEEEDDPYDVVGFTYYPSRSASAADVSGEGHSIVMPVRIRLEYDSSSDESDGSVVTTSSSGSDSDARRRASFNMLQRLGRNVKIPERRASAMRLGQGVPRRPPSLDEISHRVAGAGSSSYGRRTPPTSAVPHARSVSCPSPILVQRAQFGEVEVMVTPPTPQMATEKILGVVLKSPNMPSSAFATDALGNLAAPAFDVAPGRQIMLEDRQRQAKLWLEAFKAQQQERHGLNLKVGTGSVAPPVADDTQAAATFAPSSPTRCKSPSYPSLSLGSGNNTPMQQRSGGPPIPPRRRSFARKISDTPSVVSHCQAGTSDSPVEASESIQPASDALTTPRTASLPAMRQTHAPPRRSLVARLSLRRSSKEMREERASLQVPRKPVPAV</sequence>
<feature type="compositionally biased region" description="Polar residues" evidence="1">
    <location>
        <begin position="294"/>
        <end position="305"/>
    </location>
</feature>
<feature type="region of interest" description="Disordered" evidence="1">
    <location>
        <begin position="1"/>
        <end position="123"/>
    </location>
</feature>
<feature type="compositionally biased region" description="Polar residues" evidence="1">
    <location>
        <begin position="24"/>
        <end position="33"/>
    </location>
</feature>
<dbReference type="AlphaFoldDB" id="M9MD19"/>
<feature type="compositionally biased region" description="Low complexity" evidence="1">
    <location>
        <begin position="230"/>
        <end position="241"/>
    </location>
</feature>
<reference evidence="3" key="1">
    <citation type="journal article" date="2013" name="Genome Announc.">
        <title>Genome sequence of the basidiomycetous yeast Pseudozyma antarctica T-34, a producer of the glycolipid biosurfactants mannosylerythritol lipids.</title>
        <authorList>
            <person name="Morita T."/>
            <person name="Koike H."/>
            <person name="Koyama Y."/>
            <person name="Hagiwara H."/>
            <person name="Ito E."/>
            <person name="Fukuoka T."/>
            <person name="Imura T."/>
            <person name="Machida M."/>
            <person name="Kitamoto D."/>
        </authorList>
    </citation>
    <scope>NUCLEOTIDE SEQUENCE [LARGE SCALE GENOMIC DNA]</scope>
    <source>
        <strain evidence="3">T-34</strain>
    </source>
</reference>
<evidence type="ECO:0000256" key="1">
    <source>
        <dbReference type="SAM" id="MobiDB-lite"/>
    </source>
</evidence>
<name>M9MD19_PSEA3</name>
<accession>M9MD19</accession>
<organism evidence="2 3">
    <name type="scientific">Pseudozyma antarctica (strain T-34)</name>
    <name type="common">Yeast</name>
    <name type="synonym">Candida antarctica</name>
    <dbReference type="NCBI Taxonomy" id="1151754"/>
    <lineage>
        <taxon>Eukaryota</taxon>
        <taxon>Fungi</taxon>
        <taxon>Dikarya</taxon>
        <taxon>Basidiomycota</taxon>
        <taxon>Ustilaginomycotina</taxon>
        <taxon>Ustilaginomycetes</taxon>
        <taxon>Ustilaginales</taxon>
        <taxon>Ustilaginaceae</taxon>
        <taxon>Moesziomyces</taxon>
    </lineage>
</organism>
<dbReference type="EMBL" id="DF196775">
    <property type="protein sequence ID" value="GAC74028.1"/>
    <property type="molecule type" value="Genomic_DNA"/>
</dbReference>
<feature type="compositionally biased region" description="Polar residues" evidence="1">
    <location>
        <begin position="53"/>
        <end position="70"/>
    </location>
</feature>
<feature type="compositionally biased region" description="Low complexity" evidence="1">
    <location>
        <begin position="441"/>
        <end position="454"/>
    </location>
</feature>
<evidence type="ECO:0000313" key="3">
    <source>
        <dbReference type="Proteomes" id="UP000011976"/>
    </source>
</evidence>
<evidence type="ECO:0000313" key="2">
    <source>
        <dbReference type="EMBL" id="GAC74028.1"/>
    </source>
</evidence>
<dbReference type="Proteomes" id="UP000011976">
    <property type="component" value="Unassembled WGS sequence"/>
</dbReference>
<feature type="region of interest" description="Disordered" evidence="1">
    <location>
        <begin position="292"/>
        <end position="313"/>
    </location>
</feature>
<protein>
    <submittedName>
        <fullName evidence="2">Uncharacterized protein</fullName>
    </submittedName>
</protein>
<feature type="compositionally biased region" description="Polar residues" evidence="1">
    <location>
        <begin position="479"/>
        <end position="514"/>
    </location>
</feature>
<feature type="region of interest" description="Disordered" evidence="1">
    <location>
        <begin position="222"/>
        <end position="246"/>
    </location>
</feature>
<feature type="region of interest" description="Disordered" evidence="1">
    <location>
        <begin position="430"/>
        <end position="561"/>
    </location>
</feature>
<proteinExistence type="predicted"/>
<feature type="compositionally biased region" description="Basic and acidic residues" evidence="1">
    <location>
        <begin position="540"/>
        <end position="549"/>
    </location>
</feature>
<dbReference type="OrthoDB" id="2553071at2759"/>
<gene>
    <name evidence="2" type="ORF">PANT_9d00390</name>
</gene>